<keyword evidence="2 7" id="KW-0863">Zinc-finger</keyword>
<keyword evidence="1" id="KW-0479">Metal-binding</keyword>
<name>A0A1D1UUR9_RAMVA</name>
<protein>
    <submittedName>
        <fullName evidence="13">Uncharacterized protein</fullName>
    </submittedName>
</protein>
<dbReference type="SUPFAM" id="SSF57903">
    <property type="entry name" value="FYVE/PHD zinc finger"/>
    <property type="match status" value="1"/>
</dbReference>
<dbReference type="InterPro" id="IPR000313">
    <property type="entry name" value="PWWP_dom"/>
</dbReference>
<dbReference type="AlphaFoldDB" id="A0A1D1UUR9"/>
<feature type="region of interest" description="Disordered" evidence="8">
    <location>
        <begin position="651"/>
        <end position="797"/>
    </location>
</feature>
<dbReference type="PRINTS" id="PR00503">
    <property type="entry name" value="BROMODOMAIN"/>
</dbReference>
<dbReference type="SMART" id="SM00297">
    <property type="entry name" value="BROMO"/>
    <property type="match status" value="1"/>
</dbReference>
<dbReference type="Gene3D" id="1.20.920.10">
    <property type="entry name" value="Bromodomain-like"/>
    <property type="match status" value="1"/>
</dbReference>
<dbReference type="CDD" id="cd15572">
    <property type="entry name" value="PHD_BRPF"/>
    <property type="match status" value="1"/>
</dbReference>
<comment type="caution">
    <text evidence="13">The sequence shown here is derived from an EMBL/GenBank/DDBJ whole genome shotgun (WGS) entry which is preliminary data.</text>
</comment>
<keyword evidence="5" id="KW-0539">Nucleus</keyword>
<keyword evidence="14" id="KW-1185">Reference proteome</keyword>
<feature type="domain" description="PHD-type" evidence="12">
    <location>
        <begin position="243"/>
        <end position="377"/>
    </location>
</feature>
<feature type="compositionally biased region" description="Basic and acidic residues" evidence="8">
    <location>
        <begin position="835"/>
        <end position="844"/>
    </location>
</feature>
<evidence type="ECO:0000259" key="11">
    <source>
        <dbReference type="PROSITE" id="PS50812"/>
    </source>
</evidence>
<dbReference type="CDD" id="cd05839">
    <property type="entry name" value="PWWP_BRPF"/>
    <property type="match status" value="1"/>
</dbReference>
<sequence>MAPLKKRRKANSRRWSRAVRDRPRRALDRAVSNDYTYDLNAAGEPMLSWAQAQQTVRLMRGHSTERFTIANELPLKYETSSTAVPREITKSAKKKIATALLSAAGSFEVVEALQKPVENVVAPPDDQQESYVCDEEDIEMLKIITERELQGEHNRLTVTHFENTITLLERESMRFRGTNSSFILPVDEDAVCSVCQKGDCDNTNMILFCDMCNLAVHQECYGVPYIPEGQWHCRRCMVSPSRPAQCVLCPNSEGALKQTEDGHWAHVICAMYIPGVAFKSTQLLEPIVNIETIEKSRHKLSCCICKKQEGFDKTKKVGVCIQCKEPACKVAFHVTCAQKAGYYMDLKPAKDDEKDSKDNVKNEDDDVEAIAYCEKHSREQPQKKDARSSSSLSNRHASANKAQQQNRMESLNIEPASLMKIAKEMKLDKRPKLFILILNYWKSKRRARNGLPLLKRPKGRNVVALRTANHEELETHRCMFKAARQQAEKLRTLIEYQLRKDKIDFKRDKLLDVRQGFEVMPAKNILEHVFDRIKAVDKDNYFAVPVTEKIAPKYFSIISHPMAFSTMAKKLEEPRAYSSFEEFEADVNLIINNCLKYNQSDTIFHRFALTFREMVKPMLEEGRRDYKEYVGRAREGTSLYQLTRLETDVMDLDDSPVSGKTGTEDDLLSEVSTTGDDLNGRDANVAEPNDFGTSPAQEDHLASTSSSSATCSSPAAHCRMIPSSPKSRKTPFPHELPTNGDTPKSDQSGPSRKRLRTASRSSEDNHASGSYVPTQSSDETATFPPVPTVSRTSQHSYRNGRVINNITSESELDGVFASEDSTDLPSSDYDIDSDSPLHRPMTRDSKRRLSSNLHSGRQWIDFRPGDLVWAKFGDSPAYPGFISDPKAAKGFSVKDGIFTIPAPPPDVLKKRNELNADAKCLVYFLDAARTWAWVPRDKLDFLLLDDAKDKLKLNESKKVKDKNAVRKAFDFAKIISTTPSAASKFLHVNGSTPGFGQG</sequence>
<dbReference type="InterPro" id="IPR034732">
    <property type="entry name" value="EPHD"/>
</dbReference>
<feature type="compositionally biased region" description="Low complexity" evidence="8">
    <location>
        <begin position="702"/>
        <end position="716"/>
    </location>
</feature>
<dbReference type="STRING" id="947166.A0A1D1UUR9"/>
<dbReference type="InterPro" id="IPR019786">
    <property type="entry name" value="Zinc_finger_PHD-type_CS"/>
</dbReference>
<dbReference type="GO" id="GO:0006357">
    <property type="term" value="P:regulation of transcription by RNA polymerase II"/>
    <property type="evidence" value="ECO:0007669"/>
    <property type="project" value="TreeGrafter"/>
</dbReference>
<gene>
    <name evidence="13" type="primary">RvY_05369-1</name>
    <name evidence="13" type="synonym">RvY_05369.1</name>
    <name evidence="13" type="ORF">RvY_05369</name>
</gene>
<evidence type="ECO:0000256" key="1">
    <source>
        <dbReference type="ARBA" id="ARBA00022723"/>
    </source>
</evidence>
<evidence type="ECO:0000256" key="2">
    <source>
        <dbReference type="ARBA" id="ARBA00022771"/>
    </source>
</evidence>
<dbReference type="SMART" id="SM00249">
    <property type="entry name" value="PHD"/>
    <property type="match status" value="2"/>
</dbReference>
<evidence type="ECO:0000256" key="6">
    <source>
        <dbReference type="PROSITE-ProRule" id="PRU00035"/>
    </source>
</evidence>
<dbReference type="PROSITE" id="PS51805">
    <property type="entry name" value="EPHD"/>
    <property type="match status" value="1"/>
</dbReference>
<feature type="domain" description="Bromo" evidence="9">
    <location>
        <begin position="534"/>
        <end position="605"/>
    </location>
</feature>
<accession>A0A1D1UUR9</accession>
<dbReference type="Pfam" id="PF13832">
    <property type="entry name" value="zf-HC5HC2H_2"/>
    <property type="match status" value="1"/>
</dbReference>
<evidence type="ECO:0000259" key="12">
    <source>
        <dbReference type="PROSITE" id="PS51805"/>
    </source>
</evidence>
<dbReference type="PROSITE" id="PS50014">
    <property type="entry name" value="BROMODOMAIN_2"/>
    <property type="match status" value="1"/>
</dbReference>
<evidence type="ECO:0000259" key="9">
    <source>
        <dbReference type="PROSITE" id="PS50014"/>
    </source>
</evidence>
<dbReference type="PANTHER" id="PTHR13793:SF155">
    <property type="entry name" value="ZINC FINGER PROTEIN ZFP-1"/>
    <property type="match status" value="1"/>
</dbReference>
<dbReference type="InterPro" id="IPR001965">
    <property type="entry name" value="Znf_PHD"/>
</dbReference>
<evidence type="ECO:0000259" key="10">
    <source>
        <dbReference type="PROSITE" id="PS50016"/>
    </source>
</evidence>
<dbReference type="OrthoDB" id="20839at2759"/>
<feature type="compositionally biased region" description="Basic and acidic residues" evidence="8">
    <location>
        <begin position="373"/>
        <end position="387"/>
    </location>
</feature>
<keyword evidence="4 6" id="KW-0103">Bromodomain</keyword>
<dbReference type="InterPro" id="IPR050701">
    <property type="entry name" value="Histone_Mod_Regulator"/>
</dbReference>
<dbReference type="InterPro" id="IPR011011">
    <property type="entry name" value="Znf_FYVE_PHD"/>
</dbReference>
<dbReference type="FunFam" id="3.30.40.10:FF:000008">
    <property type="entry name" value="Bromodomain containing 1, isoform CRA_a"/>
    <property type="match status" value="1"/>
</dbReference>
<feature type="domain" description="PWWP" evidence="11">
    <location>
        <begin position="864"/>
        <end position="939"/>
    </location>
</feature>
<proteinExistence type="predicted"/>
<dbReference type="SMART" id="SM00293">
    <property type="entry name" value="PWWP"/>
    <property type="match status" value="1"/>
</dbReference>
<organism evidence="13 14">
    <name type="scientific">Ramazzottius varieornatus</name>
    <name type="common">Water bear</name>
    <name type="synonym">Tardigrade</name>
    <dbReference type="NCBI Taxonomy" id="947166"/>
    <lineage>
        <taxon>Eukaryota</taxon>
        <taxon>Metazoa</taxon>
        <taxon>Ecdysozoa</taxon>
        <taxon>Tardigrada</taxon>
        <taxon>Eutardigrada</taxon>
        <taxon>Parachela</taxon>
        <taxon>Hypsibioidea</taxon>
        <taxon>Ramazzottiidae</taxon>
        <taxon>Ramazzottius</taxon>
    </lineage>
</organism>
<reference evidence="13 14" key="1">
    <citation type="journal article" date="2016" name="Nat. Commun.">
        <title>Extremotolerant tardigrade genome and improved radiotolerance of human cultured cells by tardigrade-unique protein.</title>
        <authorList>
            <person name="Hashimoto T."/>
            <person name="Horikawa D.D."/>
            <person name="Saito Y."/>
            <person name="Kuwahara H."/>
            <person name="Kozuka-Hata H."/>
            <person name="Shin-I T."/>
            <person name="Minakuchi Y."/>
            <person name="Ohishi K."/>
            <person name="Motoyama A."/>
            <person name="Aizu T."/>
            <person name="Enomoto A."/>
            <person name="Kondo K."/>
            <person name="Tanaka S."/>
            <person name="Hara Y."/>
            <person name="Koshikawa S."/>
            <person name="Sagara H."/>
            <person name="Miura T."/>
            <person name="Yokobori S."/>
            <person name="Miyagawa K."/>
            <person name="Suzuki Y."/>
            <person name="Kubo T."/>
            <person name="Oyama M."/>
            <person name="Kohara Y."/>
            <person name="Fujiyama A."/>
            <person name="Arakawa K."/>
            <person name="Katayama T."/>
            <person name="Toyoda A."/>
            <person name="Kunieda T."/>
        </authorList>
    </citation>
    <scope>NUCLEOTIDE SEQUENCE [LARGE SCALE GENOMIC DNA]</scope>
    <source>
        <strain evidence="13 14">YOKOZUNA-1</strain>
    </source>
</reference>
<evidence type="ECO:0000256" key="4">
    <source>
        <dbReference type="ARBA" id="ARBA00023117"/>
    </source>
</evidence>
<dbReference type="InterPro" id="IPR001487">
    <property type="entry name" value="Bromodomain"/>
</dbReference>
<dbReference type="Pfam" id="PF13831">
    <property type="entry name" value="PHD_2"/>
    <property type="match status" value="1"/>
</dbReference>
<dbReference type="PROSITE" id="PS50812">
    <property type="entry name" value="PWWP"/>
    <property type="match status" value="1"/>
</dbReference>
<dbReference type="PANTHER" id="PTHR13793">
    <property type="entry name" value="PHD FINGER PROTEINS"/>
    <property type="match status" value="1"/>
</dbReference>
<evidence type="ECO:0000256" key="3">
    <source>
        <dbReference type="ARBA" id="ARBA00022833"/>
    </source>
</evidence>
<dbReference type="Gene3D" id="2.30.30.140">
    <property type="match status" value="1"/>
</dbReference>
<feature type="region of interest" description="Disordered" evidence="8">
    <location>
        <begin position="373"/>
        <end position="411"/>
    </location>
</feature>
<dbReference type="Pfam" id="PF00439">
    <property type="entry name" value="Bromodomain"/>
    <property type="match status" value="1"/>
</dbReference>
<evidence type="ECO:0000256" key="8">
    <source>
        <dbReference type="SAM" id="MobiDB-lite"/>
    </source>
</evidence>
<feature type="compositionally biased region" description="Polar residues" evidence="8">
    <location>
        <begin position="739"/>
        <end position="750"/>
    </location>
</feature>
<dbReference type="PROSITE" id="PS50016">
    <property type="entry name" value="ZF_PHD_2"/>
    <property type="match status" value="1"/>
</dbReference>
<dbReference type="GO" id="GO:0008270">
    <property type="term" value="F:zinc ion binding"/>
    <property type="evidence" value="ECO:0007669"/>
    <property type="project" value="UniProtKB-KW"/>
</dbReference>
<dbReference type="PROSITE" id="PS01359">
    <property type="entry name" value="ZF_PHD_1"/>
    <property type="match status" value="1"/>
</dbReference>
<feature type="region of interest" description="Disordered" evidence="8">
    <location>
        <begin position="818"/>
        <end position="849"/>
    </location>
</feature>
<dbReference type="SUPFAM" id="SSF63748">
    <property type="entry name" value="Tudor/PWWP/MBT"/>
    <property type="match status" value="1"/>
</dbReference>
<dbReference type="Pfam" id="PF00855">
    <property type="entry name" value="PWWP"/>
    <property type="match status" value="1"/>
</dbReference>
<dbReference type="Proteomes" id="UP000186922">
    <property type="component" value="Unassembled WGS sequence"/>
</dbReference>
<feature type="domain" description="PHD-type" evidence="10">
    <location>
        <begin position="189"/>
        <end position="239"/>
    </location>
</feature>
<dbReference type="InterPro" id="IPR013083">
    <property type="entry name" value="Znf_RING/FYVE/PHD"/>
</dbReference>
<dbReference type="Gene3D" id="3.30.40.10">
    <property type="entry name" value="Zinc/RING finger domain, C3HC4 (zinc finger)"/>
    <property type="match status" value="2"/>
</dbReference>
<evidence type="ECO:0000256" key="7">
    <source>
        <dbReference type="PROSITE-ProRule" id="PRU00146"/>
    </source>
</evidence>
<evidence type="ECO:0000313" key="14">
    <source>
        <dbReference type="Proteomes" id="UP000186922"/>
    </source>
</evidence>
<dbReference type="EMBL" id="BDGG01000002">
    <property type="protein sequence ID" value="GAU93426.1"/>
    <property type="molecule type" value="Genomic_DNA"/>
</dbReference>
<dbReference type="InterPro" id="IPR019787">
    <property type="entry name" value="Znf_PHD-finger"/>
</dbReference>
<evidence type="ECO:0000256" key="5">
    <source>
        <dbReference type="ARBA" id="ARBA00023242"/>
    </source>
</evidence>
<feature type="compositionally biased region" description="Low complexity" evidence="8">
    <location>
        <begin position="388"/>
        <end position="400"/>
    </location>
</feature>
<keyword evidence="3" id="KW-0862">Zinc</keyword>
<feature type="compositionally biased region" description="Polar residues" evidence="8">
    <location>
        <begin position="767"/>
        <end position="780"/>
    </location>
</feature>
<dbReference type="InterPro" id="IPR036427">
    <property type="entry name" value="Bromodomain-like_sf"/>
</dbReference>
<evidence type="ECO:0000313" key="13">
    <source>
        <dbReference type="EMBL" id="GAU93426.1"/>
    </source>
</evidence>
<dbReference type="SUPFAM" id="SSF47370">
    <property type="entry name" value="Bromodomain"/>
    <property type="match status" value="1"/>
</dbReference>